<dbReference type="AlphaFoldDB" id="A0A542ZNH4"/>
<gene>
    <name evidence="3" type="ORF">FB474_3316</name>
</gene>
<dbReference type="PROSITE" id="PS51186">
    <property type="entry name" value="GNAT"/>
    <property type="match status" value="1"/>
</dbReference>
<reference evidence="3 4" key="1">
    <citation type="submission" date="2019-06" db="EMBL/GenBank/DDBJ databases">
        <title>Sequencing the genomes of 1000 actinobacteria strains.</title>
        <authorList>
            <person name="Klenk H.-P."/>
        </authorList>
    </citation>
    <scope>NUCLEOTIDE SEQUENCE [LARGE SCALE GENOMIC DNA]</scope>
    <source>
        <strain evidence="3 4">DSM 18082</strain>
    </source>
</reference>
<evidence type="ECO:0000313" key="4">
    <source>
        <dbReference type="Proteomes" id="UP000319514"/>
    </source>
</evidence>
<dbReference type="InterPro" id="IPR016181">
    <property type="entry name" value="Acyl_CoA_acyltransferase"/>
</dbReference>
<name>A0A542ZNH4_9MICO</name>
<feature type="domain" description="N-acetyltransferase" evidence="2">
    <location>
        <begin position="28"/>
        <end position="182"/>
    </location>
</feature>
<dbReference type="EMBL" id="VFOQ01000001">
    <property type="protein sequence ID" value="TQL61895.1"/>
    <property type="molecule type" value="Genomic_DNA"/>
</dbReference>
<dbReference type="CDD" id="cd04301">
    <property type="entry name" value="NAT_SF"/>
    <property type="match status" value="1"/>
</dbReference>
<sequence>MSQVQNPEPLRSRQVEPLGARLPDGTTVTLRPLLHGETAPLLGVFDGMSMVSRWMRYLSGLPRLSPGMLSGLTDVDGDHHVAWLASLDDEPAGIARYVRLRDRPTTAELAFEVVDRLQHHGLGTVLLDTITTVAAARGIRQVQATLAPSNTASRRLLARIGATTRHVDGLLEAQGPLRLLDPPAVDRPALLRLLCAGSWDAALDIG</sequence>
<dbReference type="Gene3D" id="3.40.630.30">
    <property type="match status" value="1"/>
</dbReference>
<accession>A0A542ZNH4</accession>
<organism evidence="3 4">
    <name type="scientific">Oryzihumus leptocrescens</name>
    <dbReference type="NCBI Taxonomy" id="297536"/>
    <lineage>
        <taxon>Bacteria</taxon>
        <taxon>Bacillati</taxon>
        <taxon>Actinomycetota</taxon>
        <taxon>Actinomycetes</taxon>
        <taxon>Micrococcales</taxon>
        <taxon>Intrasporangiaceae</taxon>
        <taxon>Oryzihumus</taxon>
    </lineage>
</organism>
<comment type="caution">
    <text evidence="3">The sequence shown here is derived from an EMBL/GenBank/DDBJ whole genome shotgun (WGS) entry which is preliminary data.</text>
</comment>
<evidence type="ECO:0000259" key="2">
    <source>
        <dbReference type="PROSITE" id="PS51186"/>
    </source>
</evidence>
<dbReference type="GO" id="GO:0016747">
    <property type="term" value="F:acyltransferase activity, transferring groups other than amino-acyl groups"/>
    <property type="evidence" value="ECO:0007669"/>
    <property type="project" value="InterPro"/>
</dbReference>
<dbReference type="InterPro" id="IPR000182">
    <property type="entry name" value="GNAT_dom"/>
</dbReference>
<dbReference type="SUPFAM" id="SSF55729">
    <property type="entry name" value="Acyl-CoA N-acyltransferases (Nat)"/>
    <property type="match status" value="1"/>
</dbReference>
<keyword evidence="3" id="KW-0808">Transferase</keyword>
<dbReference type="Pfam" id="PF00583">
    <property type="entry name" value="Acetyltransf_1"/>
    <property type="match status" value="1"/>
</dbReference>
<protein>
    <submittedName>
        <fullName evidence="3">Acetyltransferase (GNAT) family protein</fullName>
    </submittedName>
</protein>
<dbReference type="RefSeq" id="WP_185746199.1">
    <property type="nucleotide sequence ID" value="NZ_BAAAKX010000012.1"/>
</dbReference>
<keyword evidence="4" id="KW-1185">Reference proteome</keyword>
<evidence type="ECO:0000313" key="3">
    <source>
        <dbReference type="EMBL" id="TQL61895.1"/>
    </source>
</evidence>
<dbReference type="Proteomes" id="UP000319514">
    <property type="component" value="Unassembled WGS sequence"/>
</dbReference>
<evidence type="ECO:0000256" key="1">
    <source>
        <dbReference type="SAM" id="MobiDB-lite"/>
    </source>
</evidence>
<proteinExistence type="predicted"/>
<feature type="region of interest" description="Disordered" evidence="1">
    <location>
        <begin position="1"/>
        <end position="23"/>
    </location>
</feature>